<protein>
    <recommendedName>
        <fullName evidence="1">RNase H type-1 domain-containing protein</fullName>
    </recommendedName>
</protein>
<proteinExistence type="predicted"/>
<reference evidence="2 3" key="1">
    <citation type="submission" date="2018-06" db="EMBL/GenBank/DDBJ databases">
        <title>WGS assembly of Brassica rapa FPsc.</title>
        <authorList>
            <person name="Bowman J."/>
            <person name="Kohchi T."/>
            <person name="Yamato K."/>
            <person name="Jenkins J."/>
            <person name="Shu S."/>
            <person name="Ishizaki K."/>
            <person name="Yamaoka S."/>
            <person name="Nishihama R."/>
            <person name="Nakamura Y."/>
            <person name="Berger F."/>
            <person name="Adam C."/>
            <person name="Aki S."/>
            <person name="Althoff F."/>
            <person name="Araki T."/>
            <person name="Arteaga-Vazquez M."/>
            <person name="Balasubrmanian S."/>
            <person name="Bauer D."/>
            <person name="Boehm C."/>
            <person name="Briginshaw L."/>
            <person name="Caballero-Perez J."/>
            <person name="Catarino B."/>
            <person name="Chen F."/>
            <person name="Chiyoda S."/>
            <person name="Chovatia M."/>
            <person name="Davies K."/>
            <person name="Delmans M."/>
            <person name="Demura T."/>
            <person name="Dierschke T."/>
            <person name="Dolan L."/>
            <person name="Dorantes-Acosta A."/>
            <person name="Eklund D."/>
            <person name="Florent S."/>
            <person name="Flores-Sandoval E."/>
            <person name="Fujiyama A."/>
            <person name="Fukuzawa H."/>
            <person name="Galik B."/>
            <person name="Grimanelli D."/>
            <person name="Grimwood J."/>
            <person name="Grossniklaus U."/>
            <person name="Hamada T."/>
            <person name="Haseloff J."/>
            <person name="Hetherington A."/>
            <person name="Higo A."/>
            <person name="Hirakawa Y."/>
            <person name="Hundley H."/>
            <person name="Ikeda Y."/>
            <person name="Inoue K."/>
            <person name="Inoue S."/>
            <person name="Ishida S."/>
            <person name="Jia Q."/>
            <person name="Kakita M."/>
            <person name="Kanazawa T."/>
            <person name="Kawai Y."/>
            <person name="Kawashima T."/>
            <person name="Kennedy M."/>
            <person name="Kinose K."/>
            <person name="Kinoshita T."/>
            <person name="Kohara Y."/>
            <person name="Koide E."/>
            <person name="Komatsu K."/>
            <person name="Kopischke S."/>
            <person name="Kubo M."/>
            <person name="Kyozuka J."/>
            <person name="Lagercrantz U."/>
            <person name="Lin S."/>
            <person name="Lindquist E."/>
            <person name="Lipzen A."/>
            <person name="Lu C."/>
            <person name="Luna E."/>
            <person name="Martienssen R."/>
            <person name="Minamino N."/>
            <person name="Mizutani M."/>
            <person name="Mizutani M."/>
            <person name="Mochizuki N."/>
            <person name="Monte I."/>
            <person name="Mosher R."/>
            <person name="Nagasaki H."/>
            <person name="Nakagami H."/>
            <person name="Naramoto S."/>
            <person name="Nishitani K."/>
            <person name="Ohtani M."/>
            <person name="Okamoto T."/>
            <person name="Okumura M."/>
            <person name="Phillips J."/>
            <person name="Pollak B."/>
            <person name="Reinders A."/>
            <person name="Roevekamp M."/>
            <person name="Sano R."/>
            <person name="Sawa S."/>
            <person name="Schmid M."/>
            <person name="Shirakawa M."/>
            <person name="Solano R."/>
            <person name="Spunde A."/>
            <person name="Suetsugu N."/>
            <person name="Sugano S."/>
            <person name="Sugiyama A."/>
            <person name="Sun R."/>
            <person name="Suzuki Y."/>
            <person name="Takenaka M."/>
            <person name="Takezawa D."/>
            <person name="Tomogane H."/>
            <person name="Tsuzuki M."/>
            <person name="Ueda T."/>
            <person name="Umeda M."/>
            <person name="Ward J."/>
            <person name="Watanabe Y."/>
            <person name="Yazaki K."/>
            <person name="Yokoyama R."/>
            <person name="Yoshitake Y."/>
            <person name="Yotsui I."/>
            <person name="Zachgo S."/>
            <person name="Schmutz J."/>
        </authorList>
    </citation>
    <scope>NUCLEOTIDE SEQUENCE [LARGE SCALE GENOMIC DNA]</scope>
    <source>
        <strain evidence="3">cv. B-3</strain>
    </source>
</reference>
<dbReference type="SUPFAM" id="SSF53098">
    <property type="entry name" value="Ribonuclease H-like"/>
    <property type="match status" value="1"/>
</dbReference>
<dbReference type="PANTHER" id="PTHR47074">
    <property type="entry name" value="BNAC02G40300D PROTEIN"/>
    <property type="match status" value="1"/>
</dbReference>
<dbReference type="InterPro" id="IPR002156">
    <property type="entry name" value="RNaseH_domain"/>
</dbReference>
<organism evidence="2 3">
    <name type="scientific">Brassica campestris</name>
    <name type="common">Field mustard</name>
    <dbReference type="NCBI Taxonomy" id="3711"/>
    <lineage>
        <taxon>Eukaryota</taxon>
        <taxon>Viridiplantae</taxon>
        <taxon>Streptophyta</taxon>
        <taxon>Embryophyta</taxon>
        <taxon>Tracheophyta</taxon>
        <taxon>Spermatophyta</taxon>
        <taxon>Magnoliopsida</taxon>
        <taxon>eudicotyledons</taxon>
        <taxon>Gunneridae</taxon>
        <taxon>Pentapetalae</taxon>
        <taxon>rosids</taxon>
        <taxon>malvids</taxon>
        <taxon>Brassicales</taxon>
        <taxon>Brassicaceae</taxon>
        <taxon>Brassiceae</taxon>
        <taxon>Brassica</taxon>
    </lineage>
</organism>
<name>A0A397ZUH8_BRACM</name>
<feature type="domain" description="RNase H type-1" evidence="1">
    <location>
        <begin position="45"/>
        <end position="163"/>
    </location>
</feature>
<evidence type="ECO:0000259" key="1">
    <source>
        <dbReference type="Pfam" id="PF13456"/>
    </source>
</evidence>
<dbReference type="PANTHER" id="PTHR47074:SF11">
    <property type="entry name" value="REVERSE TRANSCRIPTASE-LIKE PROTEIN"/>
    <property type="match status" value="1"/>
</dbReference>
<dbReference type="InterPro" id="IPR036397">
    <property type="entry name" value="RNaseH_sf"/>
</dbReference>
<dbReference type="InterPro" id="IPR012337">
    <property type="entry name" value="RNaseH-like_sf"/>
</dbReference>
<dbReference type="Pfam" id="PF13456">
    <property type="entry name" value="RVT_3"/>
    <property type="match status" value="1"/>
</dbReference>
<evidence type="ECO:0000313" key="3">
    <source>
        <dbReference type="Proteomes" id="UP000264353"/>
    </source>
</evidence>
<dbReference type="InterPro" id="IPR052929">
    <property type="entry name" value="RNase_H-like_EbsB-rel"/>
</dbReference>
<feature type="non-terminal residue" evidence="2">
    <location>
        <position position="1"/>
    </location>
</feature>
<gene>
    <name evidence="2" type="ORF">BRARA_C01308</name>
</gene>
<dbReference type="GO" id="GO:0004523">
    <property type="term" value="F:RNA-DNA hybrid ribonuclease activity"/>
    <property type="evidence" value="ECO:0007669"/>
    <property type="project" value="InterPro"/>
</dbReference>
<sequence>ETILKAIREAREWTSAQNLNPTHHQTNPRINQDPNLVPSRTCMYTDAAWNPSTKCAELAWIIDDAGSSSSHSATATFVASPLTAETLALRDAMTSALHCGINALLICSDSQILINLVNSRGRHVEIAVLLEDIQFLSTLFNVVEFKFIPRLDNHRDDCVAKHALSLM</sequence>
<dbReference type="EMBL" id="CM010630">
    <property type="protein sequence ID" value="RID69202.1"/>
    <property type="molecule type" value="Genomic_DNA"/>
</dbReference>
<dbReference type="AlphaFoldDB" id="A0A397ZUH8"/>
<dbReference type="GO" id="GO:0003676">
    <property type="term" value="F:nucleic acid binding"/>
    <property type="evidence" value="ECO:0007669"/>
    <property type="project" value="InterPro"/>
</dbReference>
<dbReference type="Proteomes" id="UP000264353">
    <property type="component" value="Chromosome A3"/>
</dbReference>
<evidence type="ECO:0000313" key="2">
    <source>
        <dbReference type="EMBL" id="RID69202.1"/>
    </source>
</evidence>
<accession>A0A397ZUH8</accession>
<dbReference type="Gene3D" id="3.30.420.10">
    <property type="entry name" value="Ribonuclease H-like superfamily/Ribonuclease H"/>
    <property type="match status" value="1"/>
</dbReference>